<dbReference type="EMBL" id="LMTZ01000044">
    <property type="protein sequence ID" value="KST68886.1"/>
    <property type="molecule type" value="Genomic_DNA"/>
</dbReference>
<keyword evidence="1" id="KW-0732">Signal</keyword>
<feature type="signal peptide" evidence="1">
    <location>
        <begin position="1"/>
        <end position="20"/>
    </location>
</feature>
<feature type="chain" id="PRO_5007439170" evidence="1">
    <location>
        <begin position="21"/>
        <end position="122"/>
    </location>
</feature>
<dbReference type="EMBL" id="LMTZ01000044">
    <property type="protein sequence ID" value="KST68887.1"/>
    <property type="molecule type" value="Genomic_DNA"/>
</dbReference>
<evidence type="ECO:0000313" key="4">
    <source>
        <dbReference type="EMBL" id="KST68905.1"/>
    </source>
</evidence>
<dbReference type="Proteomes" id="UP000053372">
    <property type="component" value="Unassembled WGS sequence"/>
</dbReference>
<dbReference type="AlphaFoldDB" id="A0A0V7ZWH1"/>
<dbReference type="OrthoDB" id="516031at2"/>
<dbReference type="RefSeq" id="WP_058183420.1">
    <property type="nucleotide sequence ID" value="NZ_LMTZ01000043.1"/>
</dbReference>
<evidence type="ECO:0000256" key="1">
    <source>
        <dbReference type="SAM" id="SignalP"/>
    </source>
</evidence>
<name>A0A0V7ZWH1_9CYAN</name>
<proteinExistence type="predicted"/>
<accession>A0A0V7ZWH1</accession>
<evidence type="ECO:0000313" key="5">
    <source>
        <dbReference type="Proteomes" id="UP000053372"/>
    </source>
</evidence>
<keyword evidence="5" id="KW-1185">Reference proteome</keyword>
<dbReference type="EMBL" id="LMTZ01000043">
    <property type="protein sequence ID" value="KST68905.1"/>
    <property type="molecule type" value="Genomic_DNA"/>
</dbReference>
<organism evidence="4 5">
    <name type="scientific">Mastigocoleus testarum BC008</name>
    <dbReference type="NCBI Taxonomy" id="371196"/>
    <lineage>
        <taxon>Bacteria</taxon>
        <taxon>Bacillati</taxon>
        <taxon>Cyanobacteriota</taxon>
        <taxon>Cyanophyceae</taxon>
        <taxon>Nostocales</taxon>
        <taxon>Hapalosiphonaceae</taxon>
        <taxon>Mastigocoleus</taxon>
    </lineage>
</organism>
<reference evidence="4 5" key="1">
    <citation type="journal article" date="2015" name="Genome Announc.">
        <title>Draft Genome of the Euendolithic (true boring) Cyanobacterium Mastigocoleus testarum strain BC008.</title>
        <authorList>
            <person name="Guida B.S."/>
            <person name="Garcia-Pichel F."/>
        </authorList>
    </citation>
    <scope>NUCLEOTIDE SEQUENCE [LARGE SCALE GENOMIC DNA]</scope>
    <source>
        <strain evidence="4 5">BC008</strain>
    </source>
</reference>
<evidence type="ECO:0000313" key="3">
    <source>
        <dbReference type="EMBL" id="KST68887.1"/>
    </source>
</evidence>
<sequence length="122" mass="13590">MKKVLGLAILASLVATPALAGETFVRNEWTKNHSLTKTDLYLKSNTHSNRYEKYDSNADKIYVDGDLDFGKGGISFDKLSVHKASASLWGHYNEHNHTNVYGTIKTRAYSKSKAHETTSGVR</sequence>
<comment type="caution">
    <text evidence="4">The sequence shown here is derived from an EMBL/GenBank/DDBJ whole genome shotgun (WGS) entry which is preliminary data.</text>
</comment>
<evidence type="ECO:0000313" key="2">
    <source>
        <dbReference type="EMBL" id="KST68886.1"/>
    </source>
</evidence>
<gene>
    <name evidence="2" type="ORF">BC008_02090</name>
    <name evidence="3" type="ORF">BC008_02095</name>
    <name evidence="4" type="ORF">BC008_02185</name>
</gene>
<protein>
    <submittedName>
        <fullName evidence="4">Uncharacterized protein</fullName>
    </submittedName>
</protein>